<dbReference type="AlphaFoldDB" id="A0A5J5FW90"/>
<sequence>MLQSLLQEYLTLSESLRPGYIASLGQGGPEAAAKLEASVPDAPELLRVIYGTVKGTDSGLEEARLIEFMPGYRLIHIDEYEAERRALAAVLRDKGVEGGERLLPVLANYGGDYICWMRDSEGAERLCDVLADYGDPMIMFDSPELFLRTLCAFYRESVYAADEEGYLDSDLIREGEVAAELNPQSPYWTEQELGE</sequence>
<reference evidence="1 2" key="1">
    <citation type="submission" date="2019-09" db="EMBL/GenBank/DDBJ databases">
        <title>Bacillus ochoae sp. nov., Paenibacillus whitsoniae sp. nov., Paenibacillus spiritus sp. nov. Isolated from the Mars Exploration Rover during spacecraft assembly.</title>
        <authorList>
            <person name="Seuylemezian A."/>
            <person name="Vaishampayan P."/>
        </authorList>
    </citation>
    <scope>NUCLEOTIDE SEQUENCE [LARGE SCALE GENOMIC DNA]</scope>
    <source>
        <strain evidence="1 2">MER_111</strain>
    </source>
</reference>
<accession>A0A5J5FW90</accession>
<proteinExistence type="predicted"/>
<comment type="caution">
    <text evidence="1">The sequence shown here is derived from an EMBL/GenBank/DDBJ whole genome shotgun (WGS) entry which is preliminary data.</text>
</comment>
<dbReference type="Proteomes" id="UP000367750">
    <property type="component" value="Unassembled WGS sequence"/>
</dbReference>
<evidence type="ECO:0000313" key="2">
    <source>
        <dbReference type="Proteomes" id="UP000367750"/>
    </source>
</evidence>
<dbReference type="RefSeq" id="WP_150459577.1">
    <property type="nucleotide sequence ID" value="NZ_VYKK01000029.1"/>
</dbReference>
<protein>
    <submittedName>
        <fullName evidence="1">SMI1/KNR4 family protein</fullName>
    </submittedName>
</protein>
<name>A0A5J5FW90_9BACL</name>
<evidence type="ECO:0000313" key="1">
    <source>
        <dbReference type="EMBL" id="KAA8997578.1"/>
    </source>
</evidence>
<gene>
    <name evidence="1" type="ORF">F4V43_17615</name>
</gene>
<dbReference type="EMBL" id="VYKK01000029">
    <property type="protein sequence ID" value="KAA8997578.1"/>
    <property type="molecule type" value="Genomic_DNA"/>
</dbReference>
<keyword evidence="2" id="KW-1185">Reference proteome</keyword>
<dbReference type="OrthoDB" id="1078196at2"/>
<organism evidence="1 2">
    <name type="scientific">Paenibacillus spiritus</name>
    <dbReference type="NCBI Taxonomy" id="2496557"/>
    <lineage>
        <taxon>Bacteria</taxon>
        <taxon>Bacillati</taxon>
        <taxon>Bacillota</taxon>
        <taxon>Bacilli</taxon>
        <taxon>Bacillales</taxon>
        <taxon>Paenibacillaceae</taxon>
        <taxon>Paenibacillus</taxon>
    </lineage>
</organism>